<sequence>DLPTGITRLRSLKSLRLDLNDICFRTDVDPEVWEVIIEKRSCSCAGSLDNGTLCHASHLDDSICHETCNVTACGHDTDFFTSHWVPPSCSEEGQQRALEQCEFGCKTSFQNIMANTDLDRDYKVTKEEYVSSLGNSSTAHTLWDLITFKYPKTYYMGYIEFNNFINYYYAAYGIVPPTCAACDLGCAQGMEDCTEFSYEHVESWCSSVSLCD</sequence>
<reference evidence="1 2" key="1">
    <citation type="journal article" date="2015" name="Genome Biol. Evol.">
        <title>Comparative Genomics of a Bacterivorous Green Alga Reveals Evolutionary Causalities and Consequences of Phago-Mixotrophic Mode of Nutrition.</title>
        <authorList>
            <person name="Burns J.A."/>
            <person name="Paasch A."/>
            <person name="Narechania A."/>
            <person name="Kim E."/>
        </authorList>
    </citation>
    <scope>NUCLEOTIDE SEQUENCE [LARGE SCALE GENOMIC DNA]</scope>
    <source>
        <strain evidence="1 2">PLY_AMNH</strain>
    </source>
</reference>
<dbReference type="Proteomes" id="UP001190700">
    <property type="component" value="Unassembled WGS sequence"/>
</dbReference>
<organism evidence="1 2">
    <name type="scientific">Cymbomonas tetramitiformis</name>
    <dbReference type="NCBI Taxonomy" id="36881"/>
    <lineage>
        <taxon>Eukaryota</taxon>
        <taxon>Viridiplantae</taxon>
        <taxon>Chlorophyta</taxon>
        <taxon>Pyramimonadophyceae</taxon>
        <taxon>Pyramimonadales</taxon>
        <taxon>Pyramimonadaceae</taxon>
        <taxon>Cymbomonas</taxon>
    </lineage>
</organism>
<comment type="caution">
    <text evidence="1">The sequence shown here is derived from an EMBL/GenBank/DDBJ whole genome shotgun (WGS) entry which is preliminary data.</text>
</comment>
<dbReference type="EMBL" id="LGRX02032791">
    <property type="protein sequence ID" value="KAK3243529.1"/>
    <property type="molecule type" value="Genomic_DNA"/>
</dbReference>
<protein>
    <submittedName>
        <fullName evidence="1">Uncharacterized protein</fullName>
    </submittedName>
</protein>
<dbReference type="AlphaFoldDB" id="A0AAE0BWZ2"/>
<gene>
    <name evidence="1" type="ORF">CYMTET_46822</name>
</gene>
<accession>A0AAE0BWZ2</accession>
<feature type="non-terminal residue" evidence="1">
    <location>
        <position position="1"/>
    </location>
</feature>
<keyword evidence="2" id="KW-1185">Reference proteome</keyword>
<evidence type="ECO:0000313" key="1">
    <source>
        <dbReference type="EMBL" id="KAK3243529.1"/>
    </source>
</evidence>
<name>A0AAE0BWZ2_9CHLO</name>
<proteinExistence type="predicted"/>
<evidence type="ECO:0000313" key="2">
    <source>
        <dbReference type="Proteomes" id="UP001190700"/>
    </source>
</evidence>